<sequence length="394" mass="39832">MRTPLRFVTGALLLALPLGATPGAMADPDPAASPTAVAVHHSANAVPGQYIVTLDPALDPVRTARSAGVTPLFTYTTALHGFAAELTPVQLETVRRLPGVRAVEEDGQVSVPAPGATGTRVAATSWGLDRIDQQALPLDGQFTVHGTGQGVNAYIVDTGIDFPHDEFGGRAVPGYDAVGDGRNGQDCSGHGTHVAGTVGGRTYGVASEVSLVSVRVLDCHGKGTYAGMIAGFDWIARNGRQPAVVNGSLGGPQSDALNSAADALSDAGFLPVVAAGNDATDACGVSPASAKGVVTVGATDPYDQESDFSNYGSCLSLYAPGTDIVSAKLGGGSRTESGTSMAAPHVTGVVALYKAAHPDAAPTDLALWLSTETTKDALSVTKSSPDALLYTGGL</sequence>
<reference evidence="10 11" key="1">
    <citation type="journal article" date="2019" name="Int. J. Syst. Evol. Microbiol.">
        <title>The Global Catalogue of Microorganisms (GCM) 10K type strain sequencing project: providing services to taxonomists for standard genome sequencing and annotation.</title>
        <authorList>
            <consortium name="The Broad Institute Genomics Platform"/>
            <consortium name="The Broad Institute Genome Sequencing Center for Infectious Disease"/>
            <person name="Wu L."/>
            <person name="Ma J."/>
        </authorList>
    </citation>
    <scope>NUCLEOTIDE SEQUENCE [LARGE SCALE GENOMIC DNA]</scope>
    <source>
        <strain evidence="10 11">JCM 13004</strain>
    </source>
</reference>
<dbReference type="Pfam" id="PF00082">
    <property type="entry name" value="Peptidase_S8"/>
    <property type="match status" value="1"/>
</dbReference>
<protein>
    <recommendedName>
        <fullName evidence="12">Peptidase inhibitor I9</fullName>
    </recommendedName>
</protein>
<dbReference type="InterPro" id="IPR000209">
    <property type="entry name" value="Peptidase_S8/S53_dom"/>
</dbReference>
<dbReference type="Pfam" id="PF05922">
    <property type="entry name" value="Inhibitor_I9"/>
    <property type="match status" value="1"/>
</dbReference>
<evidence type="ECO:0000259" key="8">
    <source>
        <dbReference type="Pfam" id="PF00082"/>
    </source>
</evidence>
<dbReference type="InterPro" id="IPR023827">
    <property type="entry name" value="Peptidase_S8_Asp-AS"/>
</dbReference>
<dbReference type="InterPro" id="IPR036852">
    <property type="entry name" value="Peptidase_S8/S53_dom_sf"/>
</dbReference>
<feature type="domain" description="Peptidase S8/S53" evidence="8">
    <location>
        <begin position="151"/>
        <end position="373"/>
    </location>
</feature>
<dbReference type="InterPro" id="IPR015500">
    <property type="entry name" value="Peptidase_S8_subtilisin-rel"/>
</dbReference>
<evidence type="ECO:0000256" key="6">
    <source>
        <dbReference type="RuleBase" id="RU003355"/>
    </source>
</evidence>
<dbReference type="InterPro" id="IPR050131">
    <property type="entry name" value="Peptidase_S8_subtilisin-like"/>
</dbReference>
<evidence type="ECO:0000256" key="3">
    <source>
        <dbReference type="ARBA" id="ARBA00022801"/>
    </source>
</evidence>
<feature type="domain" description="Inhibitor I9" evidence="9">
    <location>
        <begin position="66"/>
        <end position="110"/>
    </location>
</feature>
<keyword evidence="2 5" id="KW-0645">Protease</keyword>
<organism evidence="10 11">
    <name type="scientific">Kitasatospora nipponensis</name>
    <dbReference type="NCBI Taxonomy" id="258049"/>
    <lineage>
        <taxon>Bacteria</taxon>
        <taxon>Bacillati</taxon>
        <taxon>Actinomycetota</taxon>
        <taxon>Actinomycetes</taxon>
        <taxon>Kitasatosporales</taxon>
        <taxon>Streptomycetaceae</taxon>
        <taxon>Kitasatospora</taxon>
    </lineage>
</organism>
<dbReference type="PROSITE" id="PS00138">
    <property type="entry name" value="SUBTILASE_SER"/>
    <property type="match status" value="1"/>
</dbReference>
<keyword evidence="3 5" id="KW-0378">Hydrolase</keyword>
<dbReference type="RefSeq" id="WP_344441568.1">
    <property type="nucleotide sequence ID" value="NZ_BAAALF010000035.1"/>
</dbReference>
<dbReference type="SUPFAM" id="SSF52743">
    <property type="entry name" value="Subtilisin-like"/>
    <property type="match status" value="1"/>
</dbReference>
<dbReference type="Gene3D" id="3.40.50.200">
    <property type="entry name" value="Peptidase S8/S53 domain"/>
    <property type="match status" value="1"/>
</dbReference>
<dbReference type="InterPro" id="IPR023828">
    <property type="entry name" value="Peptidase_S8_Ser-AS"/>
</dbReference>
<dbReference type="InterPro" id="IPR022398">
    <property type="entry name" value="Peptidase_S8_His-AS"/>
</dbReference>
<feature type="chain" id="PRO_5045193332" description="Peptidase inhibitor I9" evidence="7">
    <location>
        <begin position="27"/>
        <end position="394"/>
    </location>
</feature>
<feature type="active site" description="Charge relay system" evidence="5">
    <location>
        <position position="340"/>
    </location>
</feature>
<evidence type="ECO:0000313" key="11">
    <source>
        <dbReference type="Proteomes" id="UP001500037"/>
    </source>
</evidence>
<comment type="caution">
    <text evidence="10">The sequence shown here is derived from an EMBL/GenBank/DDBJ whole genome shotgun (WGS) entry which is preliminary data.</text>
</comment>
<dbReference type="PANTHER" id="PTHR43806">
    <property type="entry name" value="PEPTIDASE S8"/>
    <property type="match status" value="1"/>
</dbReference>
<evidence type="ECO:0000256" key="7">
    <source>
        <dbReference type="SAM" id="SignalP"/>
    </source>
</evidence>
<dbReference type="EMBL" id="BAAALF010000035">
    <property type="protein sequence ID" value="GAA1234384.1"/>
    <property type="molecule type" value="Genomic_DNA"/>
</dbReference>
<gene>
    <name evidence="10" type="ORF">GCM10009665_25750</name>
</gene>
<name>A0ABN1W742_9ACTN</name>
<dbReference type="PRINTS" id="PR00723">
    <property type="entry name" value="SUBTILISIN"/>
</dbReference>
<dbReference type="PROSITE" id="PS00136">
    <property type="entry name" value="SUBTILASE_ASP"/>
    <property type="match status" value="1"/>
</dbReference>
<keyword evidence="7" id="KW-0732">Signal</keyword>
<evidence type="ECO:0000259" key="9">
    <source>
        <dbReference type="Pfam" id="PF05922"/>
    </source>
</evidence>
<dbReference type="InterPro" id="IPR010259">
    <property type="entry name" value="S8pro/Inhibitor_I9"/>
</dbReference>
<evidence type="ECO:0000256" key="1">
    <source>
        <dbReference type="ARBA" id="ARBA00011073"/>
    </source>
</evidence>
<dbReference type="Proteomes" id="UP001500037">
    <property type="component" value="Unassembled WGS sequence"/>
</dbReference>
<accession>A0ABN1W742</accession>
<evidence type="ECO:0000256" key="4">
    <source>
        <dbReference type="ARBA" id="ARBA00022825"/>
    </source>
</evidence>
<dbReference type="PANTHER" id="PTHR43806:SF11">
    <property type="entry name" value="CEREVISIN-RELATED"/>
    <property type="match status" value="1"/>
</dbReference>
<dbReference type="PROSITE" id="PS51892">
    <property type="entry name" value="SUBTILASE"/>
    <property type="match status" value="1"/>
</dbReference>
<comment type="similarity">
    <text evidence="1 5 6">Belongs to the peptidase S8 family.</text>
</comment>
<evidence type="ECO:0008006" key="12">
    <source>
        <dbReference type="Google" id="ProtNLM"/>
    </source>
</evidence>
<dbReference type="InterPro" id="IPR037045">
    <property type="entry name" value="S8pro/Inhibitor_I9_sf"/>
</dbReference>
<keyword evidence="4 5" id="KW-0720">Serine protease</keyword>
<keyword evidence="11" id="KW-1185">Reference proteome</keyword>
<feature type="active site" description="Charge relay system" evidence="5">
    <location>
        <position position="190"/>
    </location>
</feature>
<feature type="active site" description="Charge relay system" evidence="5">
    <location>
        <position position="157"/>
    </location>
</feature>
<dbReference type="Gene3D" id="3.30.70.80">
    <property type="entry name" value="Peptidase S8 propeptide/proteinase inhibitor I9"/>
    <property type="match status" value="1"/>
</dbReference>
<dbReference type="CDD" id="cd04077">
    <property type="entry name" value="Peptidases_S8_PCSK9_ProteinaseK_like"/>
    <property type="match status" value="1"/>
</dbReference>
<evidence type="ECO:0000313" key="10">
    <source>
        <dbReference type="EMBL" id="GAA1234384.1"/>
    </source>
</evidence>
<evidence type="ECO:0000256" key="5">
    <source>
        <dbReference type="PROSITE-ProRule" id="PRU01240"/>
    </source>
</evidence>
<evidence type="ECO:0000256" key="2">
    <source>
        <dbReference type="ARBA" id="ARBA00022670"/>
    </source>
</evidence>
<dbReference type="InterPro" id="IPR034193">
    <property type="entry name" value="PCSK9_ProteinaseK-like"/>
</dbReference>
<dbReference type="SUPFAM" id="SSF54897">
    <property type="entry name" value="Protease propeptides/inhibitors"/>
    <property type="match status" value="1"/>
</dbReference>
<dbReference type="PROSITE" id="PS00137">
    <property type="entry name" value="SUBTILASE_HIS"/>
    <property type="match status" value="1"/>
</dbReference>
<proteinExistence type="inferred from homology"/>
<feature type="signal peptide" evidence="7">
    <location>
        <begin position="1"/>
        <end position="26"/>
    </location>
</feature>